<dbReference type="SUPFAM" id="SSF81383">
    <property type="entry name" value="F-box domain"/>
    <property type="match status" value="1"/>
</dbReference>
<evidence type="ECO:0000259" key="1">
    <source>
        <dbReference type="PROSITE" id="PS50181"/>
    </source>
</evidence>
<dbReference type="InterPro" id="IPR001810">
    <property type="entry name" value="F-box_dom"/>
</dbReference>
<dbReference type="InterPro" id="IPR013187">
    <property type="entry name" value="F-box-assoc_dom_typ3"/>
</dbReference>
<dbReference type="Gene3D" id="1.20.1280.50">
    <property type="match status" value="1"/>
</dbReference>
<feature type="domain" description="F-box" evidence="1">
    <location>
        <begin position="15"/>
        <end position="61"/>
    </location>
</feature>
<dbReference type="Proteomes" id="UP001231189">
    <property type="component" value="Unassembled WGS sequence"/>
</dbReference>
<evidence type="ECO:0000313" key="3">
    <source>
        <dbReference type="Proteomes" id="UP001231189"/>
    </source>
</evidence>
<dbReference type="PANTHER" id="PTHR31672:SF2">
    <property type="entry name" value="F-BOX DOMAIN-CONTAINING PROTEIN"/>
    <property type="match status" value="1"/>
</dbReference>
<dbReference type="CDD" id="cd22157">
    <property type="entry name" value="F-box_AtFBW1-like"/>
    <property type="match status" value="1"/>
</dbReference>
<keyword evidence="3" id="KW-1185">Reference proteome</keyword>
<proteinExistence type="predicted"/>
<name>A0AAD8QUD5_LOLMU</name>
<dbReference type="EMBL" id="JAUUTY010000007">
    <property type="protein sequence ID" value="KAK1609106.1"/>
    <property type="molecule type" value="Genomic_DNA"/>
</dbReference>
<dbReference type="InterPro" id="IPR036047">
    <property type="entry name" value="F-box-like_dom_sf"/>
</dbReference>
<reference evidence="2" key="1">
    <citation type="submission" date="2023-07" db="EMBL/GenBank/DDBJ databases">
        <title>A chromosome-level genome assembly of Lolium multiflorum.</title>
        <authorList>
            <person name="Chen Y."/>
            <person name="Copetti D."/>
            <person name="Kolliker R."/>
            <person name="Studer B."/>
        </authorList>
    </citation>
    <scope>NUCLEOTIDE SEQUENCE</scope>
    <source>
        <strain evidence="2">02402/16</strain>
        <tissue evidence="2">Leaf</tissue>
    </source>
</reference>
<dbReference type="PROSITE" id="PS50181">
    <property type="entry name" value="FBOX"/>
    <property type="match status" value="1"/>
</dbReference>
<dbReference type="AlphaFoldDB" id="A0AAD8QUD5"/>
<evidence type="ECO:0000313" key="2">
    <source>
        <dbReference type="EMBL" id="KAK1609106.1"/>
    </source>
</evidence>
<accession>A0AAD8QUD5</accession>
<comment type="caution">
    <text evidence="2">The sequence shown here is derived from an EMBL/GenBank/DDBJ whole genome shotgun (WGS) entry which is preliminary data.</text>
</comment>
<dbReference type="Pfam" id="PF08268">
    <property type="entry name" value="FBA_3"/>
    <property type="match status" value="1"/>
</dbReference>
<organism evidence="2 3">
    <name type="scientific">Lolium multiflorum</name>
    <name type="common">Italian ryegrass</name>
    <name type="synonym">Lolium perenne subsp. multiflorum</name>
    <dbReference type="NCBI Taxonomy" id="4521"/>
    <lineage>
        <taxon>Eukaryota</taxon>
        <taxon>Viridiplantae</taxon>
        <taxon>Streptophyta</taxon>
        <taxon>Embryophyta</taxon>
        <taxon>Tracheophyta</taxon>
        <taxon>Spermatophyta</taxon>
        <taxon>Magnoliopsida</taxon>
        <taxon>Liliopsida</taxon>
        <taxon>Poales</taxon>
        <taxon>Poaceae</taxon>
        <taxon>BOP clade</taxon>
        <taxon>Pooideae</taxon>
        <taxon>Poodae</taxon>
        <taxon>Poeae</taxon>
        <taxon>Poeae Chloroplast Group 2 (Poeae type)</taxon>
        <taxon>Loliodinae</taxon>
        <taxon>Loliinae</taxon>
        <taxon>Lolium</taxon>
    </lineage>
</organism>
<sequence length="438" mass="48596">MLSSASNQRKRATISCDGGLLPDEMIVEVLLRLPVKSIMRFRVVCRSWAALFSTDEFCRLYMATPKAPPPKLLFVSPTATSHSTEVYSCCPSGPKDELLFTLDSACGNSMQLVMPATCHGLSLLLDDAAPAYYICNAATRAVTRLPPFRSVNRDTSTGLGFDIRTRKYKVVRLIRGTRHDNERVRCELYTHGGGDADLWRPPTGGIPFGLCRFAAAAVANVATYNLPPVFANGSLYWLVPPCLFSKVPRAAVISFSLPEETFSSVGPPPFWTSEMYQCPLFRASLGPPPPFCPGTLGEHLVQMDNQLCLVRDLRNNRNGGCILEIWKVPDCTSCAWSLNHRINLLGRVARDLRQPQVLRVIGCTGNGNGRSRKKIIIATSQHRLFDKFLKKVHTYDLRSQALETILSITETHTSLQTMTPSSRFCLFEESLAPVHKTD</sequence>
<dbReference type="InterPro" id="IPR050796">
    <property type="entry name" value="SCF_F-box_component"/>
</dbReference>
<dbReference type="Pfam" id="PF00646">
    <property type="entry name" value="F-box"/>
    <property type="match status" value="1"/>
</dbReference>
<protein>
    <recommendedName>
        <fullName evidence="1">F-box domain-containing protein</fullName>
    </recommendedName>
</protein>
<dbReference type="SMART" id="SM00256">
    <property type="entry name" value="FBOX"/>
    <property type="match status" value="1"/>
</dbReference>
<gene>
    <name evidence="2" type="ORF">QYE76_032779</name>
</gene>
<dbReference type="PANTHER" id="PTHR31672">
    <property type="entry name" value="BNACNNG10540D PROTEIN"/>
    <property type="match status" value="1"/>
</dbReference>